<evidence type="ECO:0000313" key="8">
    <source>
        <dbReference type="Proteomes" id="UP000807785"/>
    </source>
</evidence>
<dbReference type="GO" id="GO:0000166">
    <property type="term" value="F:nucleotide binding"/>
    <property type="evidence" value="ECO:0007669"/>
    <property type="project" value="UniProtKB-KW"/>
</dbReference>
<evidence type="ECO:0000256" key="3">
    <source>
        <dbReference type="ARBA" id="ARBA00022722"/>
    </source>
</evidence>
<dbReference type="PANTHER" id="PTHR34139:SF1">
    <property type="entry name" value="RNASE MJ1380-RELATED"/>
    <property type="match status" value="1"/>
</dbReference>
<accession>A0A9D7E4V4</accession>
<keyword evidence="1" id="KW-0597">Phosphoprotein</keyword>
<name>A0A9D7E4V4_9PROT</name>
<evidence type="ECO:0000313" key="7">
    <source>
        <dbReference type="EMBL" id="MBK6974204.1"/>
    </source>
</evidence>
<dbReference type="InterPro" id="IPR008201">
    <property type="entry name" value="HepT-like"/>
</dbReference>
<comment type="similarity">
    <text evidence="6">Belongs to the HepT RNase toxin family.</text>
</comment>
<dbReference type="PANTHER" id="PTHR34139">
    <property type="entry name" value="UPF0331 PROTEIN MJ0127"/>
    <property type="match status" value="1"/>
</dbReference>
<dbReference type="GO" id="GO:0016787">
    <property type="term" value="F:hydrolase activity"/>
    <property type="evidence" value="ECO:0007669"/>
    <property type="project" value="UniProtKB-KW"/>
</dbReference>
<dbReference type="AlphaFoldDB" id="A0A9D7E4V4"/>
<keyword evidence="4" id="KW-0547">Nucleotide-binding</keyword>
<organism evidence="7 8">
    <name type="scientific">Candidatus Methylophosphatis roskildensis</name>
    <dbReference type="NCBI Taxonomy" id="2899263"/>
    <lineage>
        <taxon>Bacteria</taxon>
        <taxon>Pseudomonadati</taxon>
        <taxon>Pseudomonadota</taxon>
        <taxon>Betaproteobacteria</taxon>
        <taxon>Nitrosomonadales</taxon>
        <taxon>Sterolibacteriaceae</taxon>
        <taxon>Candidatus Methylophosphatis</taxon>
    </lineage>
</organism>
<gene>
    <name evidence="7" type="ORF">IPH26_15095</name>
</gene>
<dbReference type="GO" id="GO:0110001">
    <property type="term" value="C:toxin-antitoxin complex"/>
    <property type="evidence" value="ECO:0007669"/>
    <property type="project" value="InterPro"/>
</dbReference>
<evidence type="ECO:0000256" key="6">
    <source>
        <dbReference type="ARBA" id="ARBA00024207"/>
    </source>
</evidence>
<dbReference type="Pfam" id="PF01934">
    <property type="entry name" value="HepT-like"/>
    <property type="match status" value="1"/>
</dbReference>
<dbReference type="InterPro" id="IPR051813">
    <property type="entry name" value="HepT_RNase_toxin"/>
</dbReference>
<dbReference type="EMBL" id="JADJEV010000004">
    <property type="protein sequence ID" value="MBK6974204.1"/>
    <property type="molecule type" value="Genomic_DNA"/>
</dbReference>
<reference evidence="7" key="1">
    <citation type="submission" date="2020-10" db="EMBL/GenBank/DDBJ databases">
        <title>Connecting structure to function with the recovery of over 1000 high-quality activated sludge metagenome-assembled genomes encoding full-length rRNA genes using long-read sequencing.</title>
        <authorList>
            <person name="Singleton C.M."/>
            <person name="Petriglieri F."/>
            <person name="Kristensen J.M."/>
            <person name="Kirkegaard R.H."/>
            <person name="Michaelsen T.Y."/>
            <person name="Andersen M.H."/>
            <person name="Karst S.M."/>
            <person name="Dueholm M.S."/>
            <person name="Nielsen P.H."/>
            <person name="Albertsen M."/>
        </authorList>
    </citation>
    <scope>NUCLEOTIDE SEQUENCE</scope>
    <source>
        <strain evidence="7">Bjer_18-Q3-R1-45_BAT3C.347</strain>
    </source>
</reference>
<protein>
    <submittedName>
        <fullName evidence="7">DUF86 domain-containing protein</fullName>
    </submittedName>
</protein>
<evidence type="ECO:0000256" key="5">
    <source>
        <dbReference type="ARBA" id="ARBA00022801"/>
    </source>
</evidence>
<evidence type="ECO:0000256" key="2">
    <source>
        <dbReference type="ARBA" id="ARBA00022649"/>
    </source>
</evidence>
<proteinExistence type="inferred from homology"/>
<dbReference type="Proteomes" id="UP000807785">
    <property type="component" value="Unassembled WGS sequence"/>
</dbReference>
<dbReference type="InterPro" id="IPR037038">
    <property type="entry name" value="HepT-like_sf"/>
</dbReference>
<dbReference type="Gene3D" id="1.20.120.580">
    <property type="entry name" value="bsu32300-like"/>
    <property type="match status" value="1"/>
</dbReference>
<evidence type="ECO:0000256" key="1">
    <source>
        <dbReference type="ARBA" id="ARBA00022553"/>
    </source>
</evidence>
<dbReference type="GO" id="GO:0004540">
    <property type="term" value="F:RNA nuclease activity"/>
    <property type="evidence" value="ECO:0007669"/>
    <property type="project" value="InterPro"/>
</dbReference>
<keyword evidence="5" id="KW-0378">Hydrolase</keyword>
<keyword evidence="3" id="KW-0540">Nuclease</keyword>
<sequence>MSPDDRWRVQHMIEAAEQALSFVRDRNREDLGGDPMLRLALTRAVEIVGEAATQVSEAGRAEIPDVPWPQIVGMRNRLVHAYYDINQKILWDTVQLALPPLLKQLKAALRGA</sequence>
<comment type="caution">
    <text evidence="7">The sequence shown here is derived from an EMBL/GenBank/DDBJ whole genome shotgun (WGS) entry which is preliminary data.</text>
</comment>
<evidence type="ECO:0000256" key="4">
    <source>
        <dbReference type="ARBA" id="ARBA00022741"/>
    </source>
</evidence>
<keyword evidence="2" id="KW-1277">Toxin-antitoxin system</keyword>